<comment type="similarity">
    <text evidence="4">In the N-terminal section; belongs to the N-acetylglucosamine-1-phosphate uridyltransferase family.</text>
</comment>
<dbReference type="InterPro" id="IPR056729">
    <property type="entry name" value="GMPPB_C"/>
</dbReference>
<evidence type="ECO:0000256" key="1">
    <source>
        <dbReference type="ARBA" id="ARBA00005166"/>
    </source>
</evidence>
<dbReference type="Pfam" id="PF00483">
    <property type="entry name" value="NTP_transferase"/>
    <property type="match status" value="1"/>
</dbReference>
<dbReference type="UniPathway" id="UPA00113">
    <property type="reaction ID" value="UER00532"/>
</dbReference>
<reference evidence="14" key="1">
    <citation type="journal article" date="2009" name="BMC Genomics">
        <title>The complete genome sequence of Staphylothermus marinus reveals differences in sulfur metabolism among heterotrophic Crenarchaeota.</title>
        <authorList>
            <person name="Anderson I.J."/>
            <person name="Dharmarajan L."/>
            <person name="Rodriguez J."/>
            <person name="Hooper S."/>
            <person name="Porat I."/>
            <person name="Ulrich L.E."/>
            <person name="Elkins J.G."/>
            <person name="Mavromatis K."/>
            <person name="Sun H."/>
            <person name="Land M."/>
            <person name="Lapidus A."/>
            <person name="Lucas S."/>
            <person name="Barry K."/>
            <person name="Huber H."/>
            <person name="Zhulin I.B."/>
            <person name="Whitman W.B."/>
            <person name="Mukhopadhyay B."/>
            <person name="Woese C."/>
            <person name="Bristow J."/>
            <person name="Kyrpides N."/>
        </authorList>
    </citation>
    <scope>NUCLEOTIDE SEQUENCE [LARGE SCALE GENOMIC DNA]</scope>
    <source>
        <strain evidence="14">ATCC 43588 / DSM 3639 / JCM 9404 / F1</strain>
    </source>
</reference>
<evidence type="ECO:0000259" key="12">
    <source>
        <dbReference type="Pfam" id="PF25087"/>
    </source>
</evidence>
<evidence type="ECO:0000256" key="8">
    <source>
        <dbReference type="ARBA" id="ARBA00023315"/>
    </source>
</evidence>
<gene>
    <name evidence="13" type="ordered locus">Smar_0849</name>
</gene>
<keyword evidence="7" id="KW-0511">Multifunctional enzyme</keyword>
<keyword evidence="6" id="KW-0548">Nucleotidyltransferase</keyword>
<comment type="catalytic activity">
    <reaction evidence="9">
        <text>alpha-D-glucosamine 1-phosphate + acetyl-CoA = N-acetyl-alpha-D-glucosamine 1-phosphate + CoA + H(+)</text>
        <dbReference type="Rhea" id="RHEA:13725"/>
        <dbReference type="ChEBI" id="CHEBI:15378"/>
        <dbReference type="ChEBI" id="CHEBI:57287"/>
        <dbReference type="ChEBI" id="CHEBI:57288"/>
        <dbReference type="ChEBI" id="CHEBI:57776"/>
        <dbReference type="ChEBI" id="CHEBI:58516"/>
        <dbReference type="EC" id="2.3.1.157"/>
    </reaction>
</comment>
<comment type="similarity">
    <text evidence="3">In the C-terminal section; belongs to the transferase hexapeptide repeat family.</text>
</comment>
<protein>
    <submittedName>
        <fullName evidence="13">Nucleotidyl transferase</fullName>
    </submittedName>
</protein>
<dbReference type="InterPro" id="IPR011004">
    <property type="entry name" value="Trimer_LpxA-like_sf"/>
</dbReference>
<evidence type="ECO:0000256" key="3">
    <source>
        <dbReference type="ARBA" id="ARBA00007707"/>
    </source>
</evidence>
<proteinExistence type="inferred from homology"/>
<evidence type="ECO:0000256" key="7">
    <source>
        <dbReference type="ARBA" id="ARBA00023268"/>
    </source>
</evidence>
<dbReference type="AlphaFoldDB" id="A3DMT9"/>
<dbReference type="InterPro" id="IPR005835">
    <property type="entry name" value="NTP_transferase_dom"/>
</dbReference>
<keyword evidence="8" id="KW-0012">Acyltransferase</keyword>
<dbReference type="SUPFAM" id="SSF53448">
    <property type="entry name" value="Nucleotide-diphospho-sugar transferases"/>
    <property type="match status" value="1"/>
</dbReference>
<sequence length="426" mass="47153">MMKAIILAAGKGLRLRPITETRPKPLIPVLCKPLLQWQLEALAGINEVDEVVIVVSYLKEQVEQFVGKLNMPFKITLLDQGEELGTGDAILKAIRKRGIDGKILIIYGDIFLKDWNELKQLVLTRKDFIVGVEVDNPSDYGVIVVDEYNSFKGIIEKPAIPPSNLINAGLYFLDARDILKHSDIELSPRGELEFTDILSSMARNGVEIKVYQLSKGKWIDIGKPWHLLDANKMALENISTKIIGSIEPGAHVHGRVFVGEGTIVKSGTYIEGPVYIGKNTVIGPNAYIRPYSVICDGSKIGFSVEVKSSLIMEKVHISHLSYVGDSIICENVNFGAGTITANLRFDDKPVKMNIKGRRESSGRRKLGAIVGAYVKTGINVSLMPGVKIGSYSWIAPGAIVYKDIPPRSFYRWMGIGYIENLKENEK</sequence>
<name>A3DMT9_STAMF</name>
<dbReference type="Gene3D" id="2.160.10.10">
    <property type="entry name" value="Hexapeptide repeat proteins"/>
    <property type="match status" value="1"/>
</dbReference>
<dbReference type="STRING" id="399550.Smar_0849"/>
<evidence type="ECO:0000256" key="4">
    <source>
        <dbReference type="ARBA" id="ARBA00007947"/>
    </source>
</evidence>
<dbReference type="eggNOG" id="arCOG00666">
    <property type="taxonomic scope" value="Archaea"/>
</dbReference>
<evidence type="ECO:0000259" key="11">
    <source>
        <dbReference type="Pfam" id="PF00483"/>
    </source>
</evidence>
<dbReference type="EMBL" id="CP000575">
    <property type="protein sequence ID" value="ABN69949.1"/>
    <property type="molecule type" value="Genomic_DNA"/>
</dbReference>
<feature type="domain" description="Nucleotidyl transferase" evidence="11">
    <location>
        <begin position="3"/>
        <end position="235"/>
    </location>
</feature>
<evidence type="ECO:0000256" key="6">
    <source>
        <dbReference type="ARBA" id="ARBA00022695"/>
    </source>
</evidence>
<dbReference type="GO" id="GO:0006048">
    <property type="term" value="P:UDP-N-acetylglucosamine biosynthetic process"/>
    <property type="evidence" value="ECO:0007669"/>
    <property type="project" value="UniProtKB-UniPathway"/>
</dbReference>
<reference evidence="13 14" key="2">
    <citation type="journal article" date="2009" name="Stand. Genomic Sci.">
        <title>Complete genome sequence of Staphylothermus marinus Stetter and Fiala 1986 type strain F1.</title>
        <authorList>
            <person name="Anderson I.J."/>
            <person name="Sun H."/>
            <person name="Lapidus A."/>
            <person name="Copeland A."/>
            <person name="Glavina Del Rio T."/>
            <person name="Tice H."/>
            <person name="Dalin E."/>
            <person name="Lucas S."/>
            <person name="Barry K."/>
            <person name="Land M."/>
            <person name="Richardson P."/>
            <person name="Huber H."/>
            <person name="Kyrpides N.C."/>
        </authorList>
    </citation>
    <scope>NUCLEOTIDE SEQUENCE [LARGE SCALE GENOMIC DNA]</scope>
    <source>
        <strain evidence="14">ATCC 43588 / DSM 3639 / JCM 9404 / F1</strain>
    </source>
</reference>
<evidence type="ECO:0000256" key="10">
    <source>
        <dbReference type="ARBA" id="ARBA00048493"/>
    </source>
</evidence>
<evidence type="ECO:0000313" key="14">
    <source>
        <dbReference type="Proteomes" id="UP000000254"/>
    </source>
</evidence>
<dbReference type="InterPro" id="IPR023915">
    <property type="entry name" value="Bifunctiontional_GlmU_arc-type"/>
</dbReference>
<keyword evidence="5 13" id="KW-0808">Transferase</keyword>
<dbReference type="InterPro" id="IPR050065">
    <property type="entry name" value="GlmU-like"/>
</dbReference>
<dbReference type="Gene3D" id="3.90.550.10">
    <property type="entry name" value="Spore Coat Polysaccharide Biosynthesis Protein SpsA, Chain A"/>
    <property type="match status" value="1"/>
</dbReference>
<keyword evidence="14" id="KW-1185">Reference proteome</keyword>
<dbReference type="Pfam" id="PF25087">
    <property type="entry name" value="GMPPB_C"/>
    <property type="match status" value="1"/>
</dbReference>
<dbReference type="PANTHER" id="PTHR43584:SF8">
    <property type="entry name" value="N-ACETYLMURAMATE ALPHA-1-PHOSPHATE URIDYLYLTRANSFERASE"/>
    <property type="match status" value="1"/>
</dbReference>
<dbReference type="Proteomes" id="UP000000254">
    <property type="component" value="Chromosome"/>
</dbReference>
<comment type="pathway">
    <text evidence="2">Nucleotide-sugar biosynthesis; UDP-N-acetyl-alpha-D-glucosamine biosynthesis; UDP-N-acetyl-alpha-D-glucosamine from N-acetyl-alpha-D-glucosamine 1-phosphate: step 1/1.</text>
</comment>
<dbReference type="PANTHER" id="PTHR43584">
    <property type="entry name" value="NUCLEOTIDYL TRANSFERASE"/>
    <property type="match status" value="1"/>
</dbReference>
<dbReference type="CDD" id="cd05636">
    <property type="entry name" value="LbH_G1P_TT_C_like"/>
    <property type="match status" value="1"/>
</dbReference>
<evidence type="ECO:0000256" key="2">
    <source>
        <dbReference type="ARBA" id="ARBA00005208"/>
    </source>
</evidence>
<feature type="domain" description="Mannose-1-phosphate guanyltransferase C-terminal" evidence="12">
    <location>
        <begin position="270"/>
        <end position="342"/>
    </location>
</feature>
<dbReference type="CDD" id="cd04181">
    <property type="entry name" value="NTP_transferase"/>
    <property type="match status" value="1"/>
</dbReference>
<accession>A3DMT9</accession>
<dbReference type="SUPFAM" id="SSF51161">
    <property type="entry name" value="Trimeric LpxA-like enzymes"/>
    <property type="match status" value="1"/>
</dbReference>
<evidence type="ECO:0000256" key="5">
    <source>
        <dbReference type="ARBA" id="ARBA00022679"/>
    </source>
</evidence>
<dbReference type="GO" id="GO:0003977">
    <property type="term" value="F:UDP-N-acetylglucosamine diphosphorylase activity"/>
    <property type="evidence" value="ECO:0007669"/>
    <property type="project" value="UniProtKB-EC"/>
</dbReference>
<comment type="catalytic activity">
    <reaction evidence="10">
        <text>N-acetyl-alpha-D-glucosamine 1-phosphate + UTP + H(+) = UDP-N-acetyl-alpha-D-glucosamine + diphosphate</text>
        <dbReference type="Rhea" id="RHEA:13509"/>
        <dbReference type="ChEBI" id="CHEBI:15378"/>
        <dbReference type="ChEBI" id="CHEBI:33019"/>
        <dbReference type="ChEBI" id="CHEBI:46398"/>
        <dbReference type="ChEBI" id="CHEBI:57705"/>
        <dbReference type="ChEBI" id="CHEBI:57776"/>
        <dbReference type="EC" id="2.7.7.23"/>
    </reaction>
</comment>
<dbReference type="HOGENOM" id="CLU_029499_0_1_2"/>
<organism evidence="13 14">
    <name type="scientific">Staphylothermus marinus (strain ATCC 43588 / DSM 3639 / JCM 9404 / F1)</name>
    <dbReference type="NCBI Taxonomy" id="399550"/>
    <lineage>
        <taxon>Archaea</taxon>
        <taxon>Thermoproteota</taxon>
        <taxon>Thermoprotei</taxon>
        <taxon>Desulfurococcales</taxon>
        <taxon>Desulfurococcaceae</taxon>
        <taxon>Staphylothermus</taxon>
    </lineage>
</organism>
<dbReference type="GO" id="GO:0019134">
    <property type="term" value="F:glucosamine-1-phosphate N-acetyltransferase activity"/>
    <property type="evidence" value="ECO:0007669"/>
    <property type="project" value="UniProtKB-EC"/>
</dbReference>
<dbReference type="KEGG" id="smr:Smar_0849"/>
<evidence type="ECO:0000256" key="9">
    <source>
        <dbReference type="ARBA" id="ARBA00048247"/>
    </source>
</evidence>
<comment type="pathway">
    <text evidence="1">Nucleotide-sugar biosynthesis; UDP-N-acetyl-alpha-D-glucosamine biosynthesis; N-acetyl-alpha-D-glucosamine 1-phosphate from alpha-D-glucosamine 6-phosphate (route II): step 2/2.</text>
</comment>
<dbReference type="InterPro" id="IPR029044">
    <property type="entry name" value="Nucleotide-diphossugar_trans"/>
</dbReference>
<dbReference type="NCBIfam" id="TIGR03992">
    <property type="entry name" value="Arch_glmU"/>
    <property type="match status" value="1"/>
</dbReference>
<evidence type="ECO:0000313" key="13">
    <source>
        <dbReference type="EMBL" id="ABN69949.1"/>
    </source>
</evidence>